<organism evidence="1 2">
    <name type="scientific">Rhizobium leguminosarum</name>
    <dbReference type="NCBI Taxonomy" id="384"/>
    <lineage>
        <taxon>Bacteria</taxon>
        <taxon>Pseudomonadati</taxon>
        <taxon>Pseudomonadota</taxon>
        <taxon>Alphaproteobacteria</taxon>
        <taxon>Hyphomicrobiales</taxon>
        <taxon>Rhizobiaceae</taxon>
        <taxon>Rhizobium/Agrobacterium group</taxon>
        <taxon>Rhizobium</taxon>
    </lineage>
</organism>
<gene>
    <name evidence="1" type="ORF">B5P46_20000</name>
</gene>
<dbReference type="Proteomes" id="UP000290767">
    <property type="component" value="Unassembled WGS sequence"/>
</dbReference>
<comment type="caution">
    <text evidence="1">The sequence shown here is derived from an EMBL/GenBank/DDBJ whole genome shotgun (WGS) entry which is preliminary data.</text>
</comment>
<dbReference type="AlphaFoldDB" id="A0A4Q1U0L3"/>
<proteinExistence type="predicted"/>
<dbReference type="EMBL" id="MZMU01000012">
    <property type="protein sequence ID" value="RXT24187.1"/>
    <property type="molecule type" value="Genomic_DNA"/>
</dbReference>
<accession>A0A4Q1U0L3</accession>
<name>A0A4Q1U0L3_RHILE</name>
<evidence type="ECO:0000313" key="1">
    <source>
        <dbReference type="EMBL" id="RXT24187.1"/>
    </source>
</evidence>
<sequence length="83" mass="9879">MCNGKRPSNGDDCQSLTFRRRSGWAMIGRSAVMEKWQLRWGKRLCAGWNDRGSNRQYVVYIPRRESRHSRGHRRRADDDVDRL</sequence>
<protein>
    <submittedName>
        <fullName evidence="1">Uncharacterized protein</fullName>
    </submittedName>
</protein>
<reference evidence="1 2" key="1">
    <citation type="submission" date="2017-03" db="EMBL/GenBank/DDBJ databases">
        <authorList>
            <person name="Safronova V.I."/>
            <person name="Sazanova A.L."/>
            <person name="Chirak E.R."/>
        </authorList>
    </citation>
    <scope>NUCLEOTIDE SEQUENCE [LARGE SCALE GENOMIC DNA]</scope>
    <source>
        <strain evidence="1 2">Tri-43</strain>
    </source>
</reference>
<evidence type="ECO:0000313" key="2">
    <source>
        <dbReference type="Proteomes" id="UP000290767"/>
    </source>
</evidence>